<keyword evidence="2" id="KW-0732">Signal</keyword>
<evidence type="ECO:0000256" key="2">
    <source>
        <dbReference type="ARBA" id="ARBA00022729"/>
    </source>
</evidence>
<dbReference type="InterPro" id="IPR008928">
    <property type="entry name" value="6-hairpin_glycosidase_sf"/>
</dbReference>
<keyword evidence="3 6" id="KW-0378">Hydrolase</keyword>
<comment type="similarity">
    <text evidence="1 6">Belongs to the glycosyl hydrolase 8 (cellulase D) family.</text>
</comment>
<comment type="caution">
    <text evidence="7">The sequence shown here is derived from an EMBL/GenBank/DDBJ whole genome shotgun (WGS) entry which is preliminary data.</text>
</comment>
<evidence type="ECO:0000256" key="1">
    <source>
        <dbReference type="ARBA" id="ARBA00009209"/>
    </source>
</evidence>
<dbReference type="Gene3D" id="1.50.10.10">
    <property type="match status" value="1"/>
</dbReference>
<keyword evidence="8" id="KW-1185">Reference proteome</keyword>
<evidence type="ECO:0000313" key="8">
    <source>
        <dbReference type="Proteomes" id="UP001501676"/>
    </source>
</evidence>
<dbReference type="EC" id="3.2.1.-" evidence="6"/>
<accession>A0ABP6T1X9</accession>
<dbReference type="InterPro" id="IPR012341">
    <property type="entry name" value="6hp_glycosidase-like_sf"/>
</dbReference>
<dbReference type="EMBL" id="BAAAYN010000028">
    <property type="protein sequence ID" value="GAA3390376.1"/>
    <property type="molecule type" value="Genomic_DNA"/>
</dbReference>
<keyword evidence="4 6" id="KW-0326">Glycosidase</keyword>
<keyword evidence="6" id="KW-0624">Polysaccharide degradation</keyword>
<keyword evidence="6" id="KW-0119">Carbohydrate metabolism</keyword>
<dbReference type="RefSeq" id="WP_345730066.1">
    <property type="nucleotide sequence ID" value="NZ_BAAAYN010000028.1"/>
</dbReference>
<evidence type="ECO:0000256" key="6">
    <source>
        <dbReference type="RuleBase" id="RU361167"/>
    </source>
</evidence>
<gene>
    <name evidence="7" type="ORF">GCM10020369_44080</name>
</gene>
<proteinExistence type="inferred from homology"/>
<dbReference type="InterPro" id="IPR019834">
    <property type="entry name" value="Glyco_hydro_8_CS"/>
</dbReference>
<name>A0ABP6T1X9_9ACTN</name>
<reference evidence="8" key="1">
    <citation type="journal article" date="2019" name="Int. J. Syst. Evol. Microbiol.">
        <title>The Global Catalogue of Microorganisms (GCM) 10K type strain sequencing project: providing services to taxonomists for standard genome sequencing and annotation.</title>
        <authorList>
            <consortium name="The Broad Institute Genomics Platform"/>
            <consortium name="The Broad Institute Genome Sequencing Center for Infectious Disease"/>
            <person name="Wu L."/>
            <person name="Ma J."/>
        </authorList>
    </citation>
    <scope>NUCLEOTIDE SEQUENCE [LARGE SCALE GENOMIC DNA]</scope>
    <source>
        <strain evidence="8">JCM 9458</strain>
    </source>
</reference>
<dbReference type="PROSITE" id="PS00812">
    <property type="entry name" value="GLYCOSYL_HYDROL_F8"/>
    <property type="match status" value="1"/>
</dbReference>
<dbReference type="SUPFAM" id="SSF48208">
    <property type="entry name" value="Six-hairpin glycosidases"/>
    <property type="match status" value="1"/>
</dbReference>
<dbReference type="GO" id="GO:0016787">
    <property type="term" value="F:hydrolase activity"/>
    <property type="evidence" value="ECO:0007669"/>
    <property type="project" value="UniProtKB-KW"/>
</dbReference>
<evidence type="ECO:0000313" key="7">
    <source>
        <dbReference type="EMBL" id="GAA3390376.1"/>
    </source>
</evidence>
<organism evidence="7 8">
    <name type="scientific">Cryptosporangium minutisporangium</name>
    <dbReference type="NCBI Taxonomy" id="113569"/>
    <lineage>
        <taxon>Bacteria</taxon>
        <taxon>Bacillati</taxon>
        <taxon>Actinomycetota</taxon>
        <taxon>Actinomycetes</taxon>
        <taxon>Cryptosporangiales</taxon>
        <taxon>Cryptosporangiaceae</taxon>
        <taxon>Cryptosporangium</taxon>
    </lineage>
</organism>
<evidence type="ECO:0000256" key="5">
    <source>
        <dbReference type="PROSITE-ProRule" id="PRU10058"/>
    </source>
</evidence>
<feature type="active site" description="Nucleophile" evidence="5">
    <location>
        <position position="160"/>
    </location>
</feature>
<evidence type="ECO:0000256" key="4">
    <source>
        <dbReference type="ARBA" id="ARBA00023295"/>
    </source>
</evidence>
<evidence type="ECO:0000256" key="3">
    <source>
        <dbReference type="ARBA" id="ARBA00022801"/>
    </source>
</evidence>
<dbReference type="InterPro" id="IPR002037">
    <property type="entry name" value="Glyco_hydro_8"/>
</dbReference>
<dbReference type="Pfam" id="PF01270">
    <property type="entry name" value="Glyco_hydro_8"/>
    <property type="match status" value="1"/>
</dbReference>
<dbReference type="PRINTS" id="PR00735">
    <property type="entry name" value="GLHYDRLASE8"/>
</dbReference>
<dbReference type="Proteomes" id="UP001501676">
    <property type="component" value="Unassembled WGS sequence"/>
</dbReference>
<protein>
    <recommendedName>
        <fullName evidence="6">Glucanase</fullName>
        <ecNumber evidence="6">3.2.1.-</ecNumber>
    </recommendedName>
</protein>
<sequence>MSLKARQTTFVVALLVVIAAVAASAIAFLRPASDTAPVEAGADHAVPFAVIRPSAPQEQVDDAVARFYRDWKASYLRRSCAPGTFQVYSPDARYPYVAEGQGYGLVITALMSPSDPEAKATFDGLLTYVLAHPSSKNPDLMAAEQDSGCNDRAGGDSATDGDMDIAYALLLADRQWGSTGRYNYRDLALRRIQALKSSSVNPSSKLMLLGNWSTAADPDLYATTRPSDWMPHYFRAFETATGDPAWSAIRAAHQRAIDGLQSNASPATGLLPDFARATGDGIHPVEGQVLEGSNDGDYYFNACRTPWRIGTDALFSGDPQTTRAARKISAWFRTTTGGDPDKIGSGYRMDGTKEQAFENNAFWAPLAVSAMADPDAQDWLDKLWAKLASNQVKAGNYFGDTIQLQVMIVVTGHYIAV</sequence>